<reference evidence="3" key="1">
    <citation type="submission" date="2017-02" db="UniProtKB">
        <authorList>
            <consortium name="WormBaseParasite"/>
        </authorList>
    </citation>
    <scope>IDENTIFICATION</scope>
</reference>
<feature type="region of interest" description="Disordered" evidence="1">
    <location>
        <begin position="185"/>
        <end position="253"/>
    </location>
</feature>
<feature type="region of interest" description="Disordered" evidence="1">
    <location>
        <begin position="285"/>
        <end position="379"/>
    </location>
</feature>
<feature type="compositionally biased region" description="Basic residues" evidence="1">
    <location>
        <begin position="298"/>
        <end position="317"/>
    </location>
</feature>
<feature type="compositionally biased region" description="Basic residues" evidence="1">
    <location>
        <begin position="99"/>
        <end position="115"/>
    </location>
</feature>
<name>A0A0N4ZLL6_PARTI</name>
<feature type="compositionally biased region" description="Basic and acidic residues" evidence="1">
    <location>
        <begin position="342"/>
        <end position="368"/>
    </location>
</feature>
<dbReference type="AlphaFoldDB" id="A0A0N4ZLL6"/>
<dbReference type="WBParaSite" id="PTRK_0000939000.1">
    <property type="protein sequence ID" value="PTRK_0000939000.1"/>
    <property type="gene ID" value="PTRK_0000939000"/>
</dbReference>
<evidence type="ECO:0000313" key="2">
    <source>
        <dbReference type="Proteomes" id="UP000038045"/>
    </source>
</evidence>
<proteinExistence type="predicted"/>
<evidence type="ECO:0000256" key="1">
    <source>
        <dbReference type="SAM" id="MobiDB-lite"/>
    </source>
</evidence>
<feature type="compositionally biased region" description="Basic residues" evidence="1">
    <location>
        <begin position="123"/>
        <end position="142"/>
    </location>
</feature>
<feature type="region of interest" description="Disordered" evidence="1">
    <location>
        <begin position="92"/>
        <end position="142"/>
    </location>
</feature>
<organism evidence="2 3">
    <name type="scientific">Parastrongyloides trichosuri</name>
    <name type="common">Possum-specific nematode worm</name>
    <dbReference type="NCBI Taxonomy" id="131310"/>
    <lineage>
        <taxon>Eukaryota</taxon>
        <taxon>Metazoa</taxon>
        <taxon>Ecdysozoa</taxon>
        <taxon>Nematoda</taxon>
        <taxon>Chromadorea</taxon>
        <taxon>Rhabditida</taxon>
        <taxon>Tylenchina</taxon>
        <taxon>Panagrolaimomorpha</taxon>
        <taxon>Strongyloidoidea</taxon>
        <taxon>Strongyloididae</taxon>
        <taxon>Parastrongyloides</taxon>
    </lineage>
</organism>
<dbReference type="Proteomes" id="UP000038045">
    <property type="component" value="Unplaced"/>
</dbReference>
<evidence type="ECO:0000313" key="3">
    <source>
        <dbReference type="WBParaSite" id="PTRK_0000939000.1"/>
    </source>
</evidence>
<sequence>MPFTCGRRNCRLTFAPNWNSFRNNHASHQRHVVAFADFPRQRAGPADHADAVGHLDHVLDLHLRQAPGHQARPCPDPPFRRRFLVGRRPVHAATGRGLAPRRTRRAGAHLRRRHDRIPEGAPRQRHGRRHRPAGRPAPRHARRLPARNGLAGIAPELPGLGRLGLPLHRPAGHGLGDHARLHRPVEHAAGDPGHGGPGYRRSAARHRDRPVRRDPGGDRLQPLHHPRGAHVGALTRQVRPPHEGRHQRGALHRRDAGAAGHLHGDRAPDHARPDPAAFGRRRLRGAGQAAGSPDFGRRQARPAHARTRRHAAGHRPPRAGGASALAHYGRNAGGHRRRRQGALRDGREGFDPGRRGARAAADRPDLWRELALGEPRPRP</sequence>
<protein>
    <submittedName>
        <fullName evidence="3">C2H2-type domain-containing protein</fullName>
    </submittedName>
</protein>
<accession>A0A0N4ZLL6</accession>
<feature type="compositionally biased region" description="Basic and acidic residues" evidence="1">
    <location>
        <begin position="240"/>
        <end position="253"/>
    </location>
</feature>
<keyword evidence="2" id="KW-1185">Reference proteome</keyword>